<dbReference type="Gene3D" id="3.40.50.1820">
    <property type="entry name" value="alpha/beta hydrolase"/>
    <property type="match status" value="1"/>
</dbReference>
<proteinExistence type="inferred from homology"/>
<dbReference type="PANTHER" id="PTHR48081">
    <property type="entry name" value="AB HYDROLASE SUPERFAMILY PROTEIN C4A8.06C"/>
    <property type="match status" value="1"/>
</dbReference>
<dbReference type="InterPro" id="IPR013094">
    <property type="entry name" value="AB_hydrolase_3"/>
</dbReference>
<dbReference type="AlphaFoldDB" id="A0A5B8CLN4"/>
<dbReference type="Proteomes" id="UP000311469">
    <property type="component" value="Chromosome cSF2"/>
</dbReference>
<name>A0A5B8CLN4_SPHSA</name>
<dbReference type="SUPFAM" id="SSF53474">
    <property type="entry name" value="alpha/beta-Hydrolases"/>
    <property type="match status" value="1"/>
</dbReference>
<evidence type="ECO:0000256" key="1">
    <source>
        <dbReference type="ARBA" id="ARBA00010515"/>
    </source>
</evidence>
<dbReference type="KEGG" id="sufl:FIL70_20290"/>
<dbReference type="InterPro" id="IPR050300">
    <property type="entry name" value="GDXG_lipolytic_enzyme"/>
</dbReference>
<dbReference type="PANTHER" id="PTHR48081:SF8">
    <property type="entry name" value="ALPHA_BETA HYDROLASE FOLD-3 DOMAIN-CONTAINING PROTEIN-RELATED"/>
    <property type="match status" value="1"/>
</dbReference>
<evidence type="ECO:0000256" key="2">
    <source>
        <dbReference type="ARBA" id="ARBA00022801"/>
    </source>
</evidence>
<comment type="similarity">
    <text evidence="1">Belongs to the 'GDXG' lipolytic enzyme family.</text>
</comment>
<protein>
    <submittedName>
        <fullName evidence="4">Alpha/beta hydrolase</fullName>
    </submittedName>
</protein>
<evidence type="ECO:0000313" key="4">
    <source>
        <dbReference type="EMBL" id="QDC39546.1"/>
    </source>
</evidence>
<dbReference type="PROSITE" id="PS01173">
    <property type="entry name" value="LIPASE_GDXG_HIS"/>
    <property type="match status" value="1"/>
</dbReference>
<dbReference type="GO" id="GO:0016787">
    <property type="term" value="F:hydrolase activity"/>
    <property type="evidence" value="ECO:0007669"/>
    <property type="project" value="UniProtKB-KW"/>
</dbReference>
<organism evidence="4 5">
    <name type="scientific">Sphingobium fuliginis ATCC 27551</name>
    <dbReference type="NCBI Taxonomy" id="1208342"/>
    <lineage>
        <taxon>Bacteria</taxon>
        <taxon>Pseudomonadati</taxon>
        <taxon>Pseudomonadota</taxon>
        <taxon>Alphaproteobacteria</taxon>
        <taxon>Sphingomonadales</taxon>
        <taxon>Sphingomonadaceae</taxon>
        <taxon>Sphingobium</taxon>
    </lineage>
</organism>
<evidence type="ECO:0000313" key="5">
    <source>
        <dbReference type="Proteomes" id="UP000311469"/>
    </source>
</evidence>
<dbReference type="EMBL" id="CP041017">
    <property type="protein sequence ID" value="QDC39546.1"/>
    <property type="molecule type" value="Genomic_DNA"/>
</dbReference>
<feature type="domain" description="Alpha/beta hydrolase fold-3" evidence="3">
    <location>
        <begin position="83"/>
        <end position="287"/>
    </location>
</feature>
<dbReference type="InterPro" id="IPR002168">
    <property type="entry name" value="Lipase_GDXG_HIS_AS"/>
</dbReference>
<evidence type="ECO:0000259" key="3">
    <source>
        <dbReference type="Pfam" id="PF07859"/>
    </source>
</evidence>
<dbReference type="Pfam" id="PF07859">
    <property type="entry name" value="Abhydrolase_3"/>
    <property type="match status" value="1"/>
</dbReference>
<accession>A0A5B8CLN4</accession>
<sequence length="314" mass="34147">MLSMSFWERRRMLNEEIARFLGPGSDAHPIFDASGISAMREGMRMAGAALPAPTLEIQDHEANGVPVRLYKPHGMQHVPTPLLVFLHGGGWMLGDIESHDAPCRVLADRAQCAVLAVGYRLAPEHPFPAALDDCANAFEWALANAGSLGCDADRIALGGESAGANLCAALTIRFRDRAQDQPAFQFLVHPATDLLLGQSSIDDVSLPGMTRSYLEACVRIYAGDQDASHPWISPMRCPDLSNLPRSVIYTVEVDPLRDDGENYALALARAGTEVLIQRLPGLPHGFMVLPTSLQAVDRAFDQLAQCLKSYFGDR</sequence>
<keyword evidence="2 4" id="KW-0378">Hydrolase</keyword>
<dbReference type="InterPro" id="IPR029058">
    <property type="entry name" value="AB_hydrolase_fold"/>
</dbReference>
<gene>
    <name evidence="4" type="ORF">FIL70_20290</name>
</gene>
<reference evidence="4 5" key="1">
    <citation type="submission" date="2019-06" db="EMBL/GenBank/DDBJ databases">
        <title>Genome organization and adaptive potential of archetypical organophosphate degarding Sphingobium fuliginis ATCC 27551.</title>
        <authorList>
            <person name="Sarwar A."/>
            <person name="Parthasarathy S."/>
            <person name="Singh C."/>
            <person name="Siddavattam D."/>
        </authorList>
    </citation>
    <scope>NUCLEOTIDE SEQUENCE [LARGE SCALE GENOMIC DNA]</scope>
    <source>
        <strain evidence="4 5">ATCC 27551</strain>
    </source>
</reference>